<reference evidence="3" key="1">
    <citation type="submission" date="2011-12" db="EMBL/GenBank/DDBJ databases">
        <title>Comparative genomics of primate cytomegaloviruses.</title>
        <authorList>
            <person name="Davison A.J."/>
            <person name="Holton M."/>
            <person name="Dolan A."/>
            <person name="Dargan D.J."/>
            <person name="Gatherer D."/>
            <person name="Hayward G.S."/>
        </authorList>
    </citation>
    <scope>NUCLEOTIDE SEQUENCE [LARGE SCALE GENOMIC DNA]</scope>
    <source>
        <strain evidence="3">S34E</strain>
    </source>
</reference>
<dbReference type="GeneID" id="11464223"/>
<feature type="transmembrane region" description="Helical" evidence="2">
    <location>
        <begin position="214"/>
        <end position="236"/>
    </location>
</feature>
<evidence type="ECO:0000256" key="2">
    <source>
        <dbReference type="SAM" id="Phobius"/>
    </source>
</evidence>
<dbReference type="Proteomes" id="UP000113968">
    <property type="component" value="Segment"/>
</dbReference>
<evidence type="ECO:0000313" key="3">
    <source>
        <dbReference type="EMBL" id="AEV80857.1"/>
    </source>
</evidence>
<proteinExistence type="predicted"/>
<name>G8XUL5_9BETA</name>
<feature type="transmembrane region" description="Helical" evidence="2">
    <location>
        <begin position="248"/>
        <end position="270"/>
    </location>
</feature>
<feature type="region of interest" description="Disordered" evidence="1">
    <location>
        <begin position="31"/>
        <end position="54"/>
    </location>
</feature>
<keyword evidence="2" id="KW-0472">Membrane</keyword>
<feature type="transmembrane region" description="Helical" evidence="2">
    <location>
        <begin position="163"/>
        <end position="180"/>
    </location>
</feature>
<dbReference type="EMBL" id="FJ483970">
    <property type="protein sequence ID" value="AEV80857.1"/>
    <property type="molecule type" value="Genomic_DNA"/>
</dbReference>
<sequence>MKYQRLNNETECQPDKGKQDAVKIALSGEHRCTGQRNGSPTPNRASQTGNDTHMNPHELRTKIYKMLFADLWSTAVSICGVFTWFTIMKFSQETRKIALMFNYIHITVPVAFFVGLSAAAFIAVKNPVWPYKWYLIGTCILTTAALSYVLCCGLMLYTVKTGIISLLFACAVLGLLAWCTHHTKPNPQLAGRLVLACVPLHVMLLTMFSQGAPVLPVLGLAWMVQVGAAILYQLCIQQQSNLGEVTPMVYAHSLYISVVFFYIGSMVGLYDWLH</sequence>
<dbReference type="RefSeq" id="YP_004940166.1">
    <property type="nucleotide sequence ID" value="NC_016447.1"/>
</dbReference>
<keyword evidence="4" id="KW-1185">Reference proteome</keyword>
<feature type="transmembrane region" description="Helical" evidence="2">
    <location>
        <begin position="99"/>
        <end position="122"/>
    </location>
</feature>
<keyword evidence="2" id="KW-1133">Transmembrane helix</keyword>
<evidence type="ECO:0000256" key="1">
    <source>
        <dbReference type="SAM" id="MobiDB-lite"/>
    </source>
</evidence>
<feature type="transmembrane region" description="Helical" evidence="2">
    <location>
        <begin position="67"/>
        <end position="87"/>
    </location>
</feature>
<feature type="transmembrane region" description="Helical" evidence="2">
    <location>
        <begin position="134"/>
        <end position="157"/>
    </location>
</feature>
<accession>G8XUL5</accession>
<organism evidence="3 4">
    <name type="scientific">Aotine betaherpesvirus 1</name>
    <dbReference type="NCBI Taxonomy" id="50290"/>
    <lineage>
        <taxon>Viruses</taxon>
        <taxon>Duplodnaviria</taxon>
        <taxon>Heunggongvirae</taxon>
        <taxon>Peploviricota</taxon>
        <taxon>Herviviricetes</taxon>
        <taxon>Herpesvirales</taxon>
        <taxon>Orthoherpesviridae</taxon>
        <taxon>Betaherpesvirinae</taxon>
        <taxon>Cytomegalovirus</taxon>
        <taxon>Cytomegalovirus aotinebeta1</taxon>
    </lineage>
</organism>
<gene>
    <name evidence="3" type="primary">A37</name>
</gene>
<feature type="compositionally biased region" description="Polar residues" evidence="1">
    <location>
        <begin position="34"/>
        <end position="53"/>
    </location>
</feature>
<evidence type="ECO:0000313" key="4">
    <source>
        <dbReference type="Proteomes" id="UP000113968"/>
    </source>
</evidence>
<keyword evidence="2" id="KW-0812">Transmembrane</keyword>
<protein>
    <submittedName>
        <fullName evidence="3">Membrane protein A37</fullName>
    </submittedName>
</protein>
<dbReference type="KEGG" id="vg:11464223"/>